<dbReference type="EMBL" id="ACOU01000002">
    <property type="protein sequence ID" value="EKX74299.1"/>
    <property type="molecule type" value="Genomic_DNA"/>
</dbReference>
<dbReference type="GO" id="GO:0003700">
    <property type="term" value="F:DNA-binding transcription factor activity"/>
    <property type="evidence" value="ECO:0007669"/>
    <property type="project" value="InterPro"/>
</dbReference>
<evidence type="ECO:0000256" key="1">
    <source>
        <dbReference type="ARBA" id="ARBA00004123"/>
    </source>
</evidence>
<dbReference type="eggNOG" id="ENOG502SD00">
    <property type="taxonomic scope" value="Eukaryota"/>
</dbReference>
<evidence type="ECO:0008006" key="10">
    <source>
        <dbReference type="Google" id="ProtNLM"/>
    </source>
</evidence>
<evidence type="ECO:0000259" key="7">
    <source>
        <dbReference type="Pfam" id="PF14733"/>
    </source>
</evidence>
<proteinExistence type="predicted"/>
<keyword evidence="2" id="KW-0805">Transcription regulation</keyword>
<dbReference type="GO" id="GO:0003677">
    <property type="term" value="F:DNA binding"/>
    <property type="evidence" value="ECO:0007669"/>
    <property type="project" value="UniProtKB-KW"/>
</dbReference>
<feature type="domain" description="AP2-coincident C-terminal" evidence="7">
    <location>
        <begin position="422"/>
        <end position="510"/>
    </location>
</feature>
<comment type="subcellular location">
    <subcellularLocation>
        <location evidence="1">Nucleus</location>
    </subcellularLocation>
</comment>
<evidence type="ECO:0000313" key="8">
    <source>
        <dbReference type="EMBL" id="EKX74299.1"/>
    </source>
</evidence>
<evidence type="ECO:0000313" key="9">
    <source>
        <dbReference type="Proteomes" id="UP000031512"/>
    </source>
</evidence>
<dbReference type="Proteomes" id="UP000031512">
    <property type="component" value="Unassembled WGS sequence"/>
</dbReference>
<keyword evidence="4" id="KW-0804">Transcription</keyword>
<dbReference type="Pfam" id="PF14733">
    <property type="entry name" value="ACDC"/>
    <property type="match status" value="1"/>
</dbReference>
<dbReference type="AlphaFoldDB" id="L1LGA7"/>
<name>L1LGA7_THEEQ</name>
<dbReference type="OrthoDB" id="364732at2759"/>
<feature type="domain" description="AP2/ERF" evidence="6">
    <location>
        <begin position="259"/>
        <end position="310"/>
    </location>
</feature>
<protein>
    <recommendedName>
        <fullName evidence="10">AP2/ERF domain-containing protein</fullName>
    </recommendedName>
</protein>
<evidence type="ECO:0000259" key="6">
    <source>
        <dbReference type="Pfam" id="PF00847"/>
    </source>
</evidence>
<gene>
    <name evidence="8" type="ORF">BEWA_043400</name>
</gene>
<dbReference type="Pfam" id="PF00847">
    <property type="entry name" value="AP2"/>
    <property type="match status" value="1"/>
</dbReference>
<keyword evidence="3" id="KW-0238">DNA-binding</keyword>
<dbReference type="Gene3D" id="1.20.5.2050">
    <property type="match status" value="1"/>
</dbReference>
<comment type="caution">
    <text evidence="8">The sequence shown here is derived from an EMBL/GenBank/DDBJ whole genome shotgun (WGS) entry which is preliminary data.</text>
</comment>
<accession>L1LGA7</accession>
<evidence type="ECO:0000256" key="2">
    <source>
        <dbReference type="ARBA" id="ARBA00023015"/>
    </source>
</evidence>
<dbReference type="InterPro" id="IPR001471">
    <property type="entry name" value="AP2/ERF_dom"/>
</dbReference>
<dbReference type="RefSeq" id="XP_004833751.1">
    <property type="nucleotide sequence ID" value="XM_004833694.1"/>
</dbReference>
<dbReference type="GeneID" id="15807747"/>
<dbReference type="GO" id="GO:0005634">
    <property type="term" value="C:nucleus"/>
    <property type="evidence" value="ECO:0007669"/>
    <property type="project" value="UniProtKB-SubCell"/>
</dbReference>
<keyword evidence="5" id="KW-0539">Nucleus</keyword>
<organism evidence="8 9">
    <name type="scientific">Theileria equi strain WA</name>
    <dbReference type="NCBI Taxonomy" id="1537102"/>
    <lineage>
        <taxon>Eukaryota</taxon>
        <taxon>Sar</taxon>
        <taxon>Alveolata</taxon>
        <taxon>Apicomplexa</taxon>
        <taxon>Aconoidasida</taxon>
        <taxon>Piroplasmida</taxon>
        <taxon>Theileriidae</taxon>
        <taxon>Theileria</taxon>
    </lineage>
</organism>
<sequence>MKYAGVNDTHSSRENHNRALDEFIPSGGHAMQKKEQLEFQNYKQYGNSNVYRTNLKPTQIETTVPTYSPYNYDRTSHFYVSYLRNYPHHFNVIQDARRDTFEVNAENRYFKPLSVVHGLPRFSNSYRAVPYNQINTTNVPHIEKFHVENDPIFCDNQKEVVDTRFTTGDSNHFFQSNNHPTEFSLEIKDGQDLETEFADPGFYLQSEFGGSVDHPSELKINSLTDDYASKSSCKLGAPENGRISEELRKAYIQQSKLLPKIRGVWFNSTIRRMGWVGQAYKKCKRIEKIFSISKHGFEGARQLAIAFRNSQKPTNKCIDDDVTIPDEDVFSETNIKDVIKPISELIIEEKHTSDTSTISDNVTEYSKSIQVYDGEVQDTVDNESIEDENTDDEIIPEDEIPIDMEYYNELLQKYKTHLSGQEKTLRDHICKETLLFMLYELEALVELDIPVPPISKDACRKGIKYHISSLEGTKSKEDILPYVNAIGHYVCRGIMPTDMAFSELYTLLLTFSHCKPLKMDFTDSNDQSHVFAELREFVSIADFIKTDNNQQESIIAN</sequence>
<keyword evidence="9" id="KW-1185">Reference proteome</keyword>
<evidence type="ECO:0000256" key="4">
    <source>
        <dbReference type="ARBA" id="ARBA00023163"/>
    </source>
</evidence>
<dbReference type="VEuPathDB" id="PiroplasmaDB:BEWA_043400"/>
<evidence type="ECO:0000256" key="3">
    <source>
        <dbReference type="ARBA" id="ARBA00023125"/>
    </source>
</evidence>
<dbReference type="KEGG" id="beq:BEWA_043400"/>
<reference evidence="8 9" key="1">
    <citation type="journal article" date="2012" name="BMC Genomics">
        <title>Comparative genomic analysis and phylogenetic position of Theileria equi.</title>
        <authorList>
            <person name="Kappmeyer L.S."/>
            <person name="Thiagarajan M."/>
            <person name="Herndon D.R."/>
            <person name="Ramsay J.D."/>
            <person name="Caler E."/>
            <person name="Djikeng A."/>
            <person name="Gillespie J.J."/>
            <person name="Lau A.O."/>
            <person name="Roalson E.H."/>
            <person name="Silva J.C."/>
            <person name="Silva M.G."/>
            <person name="Suarez C.E."/>
            <person name="Ueti M.W."/>
            <person name="Nene V.M."/>
            <person name="Mealey R.H."/>
            <person name="Knowles D.P."/>
            <person name="Brayton K.A."/>
        </authorList>
    </citation>
    <scope>NUCLEOTIDE SEQUENCE [LARGE SCALE GENOMIC DNA]</scope>
    <source>
        <strain evidence="8 9">WA</strain>
    </source>
</reference>
<dbReference type="InterPro" id="IPR028078">
    <property type="entry name" value="ACDC"/>
</dbReference>
<evidence type="ECO:0000256" key="5">
    <source>
        <dbReference type="ARBA" id="ARBA00023242"/>
    </source>
</evidence>